<sequence length="167" mass="19494">MAIHVPQKIFHHPSCTNKFPGQLRTSFYKNTYSLCSFVLSCASPRISATANKHTFWRDPCSPWRHRIFEMTSNTLFITSINGDRTFIDRTYRSSGDFQKRRKAAKGRERALKQHEKNLEKCVKPPQAPYLSAMDSALFQPIAYHLCRPGNNFNRYLIILPISDFFFR</sequence>
<dbReference type="Proteomes" id="UP000724874">
    <property type="component" value="Unassembled WGS sequence"/>
</dbReference>
<dbReference type="AlphaFoldDB" id="A0A9P5NBR2"/>
<name>A0A9P5NBR2_GYMJU</name>
<evidence type="ECO:0000313" key="2">
    <source>
        <dbReference type="Proteomes" id="UP000724874"/>
    </source>
</evidence>
<accession>A0A9P5NBR2</accession>
<protein>
    <submittedName>
        <fullName evidence="1">Uncharacterized protein</fullName>
    </submittedName>
</protein>
<comment type="caution">
    <text evidence="1">The sequence shown here is derived from an EMBL/GenBank/DDBJ whole genome shotgun (WGS) entry which is preliminary data.</text>
</comment>
<reference evidence="1" key="1">
    <citation type="submission" date="2020-11" db="EMBL/GenBank/DDBJ databases">
        <authorList>
            <consortium name="DOE Joint Genome Institute"/>
            <person name="Ahrendt S."/>
            <person name="Riley R."/>
            <person name="Andreopoulos W."/>
            <person name="LaButti K."/>
            <person name="Pangilinan J."/>
            <person name="Ruiz-duenas F.J."/>
            <person name="Barrasa J.M."/>
            <person name="Sanchez-Garcia M."/>
            <person name="Camarero S."/>
            <person name="Miyauchi S."/>
            <person name="Serrano A."/>
            <person name="Linde D."/>
            <person name="Babiker R."/>
            <person name="Drula E."/>
            <person name="Ayuso-Fernandez I."/>
            <person name="Pacheco R."/>
            <person name="Padilla G."/>
            <person name="Ferreira P."/>
            <person name="Barriuso J."/>
            <person name="Kellner H."/>
            <person name="Castanera R."/>
            <person name="Alfaro M."/>
            <person name="Ramirez L."/>
            <person name="Pisabarro A.G."/>
            <person name="Kuo A."/>
            <person name="Tritt A."/>
            <person name="Lipzen A."/>
            <person name="He G."/>
            <person name="Yan M."/>
            <person name="Ng V."/>
            <person name="Cullen D."/>
            <person name="Martin F."/>
            <person name="Rosso M.-N."/>
            <person name="Henrissat B."/>
            <person name="Hibbett D."/>
            <person name="Martinez A.T."/>
            <person name="Grigoriev I.V."/>
        </authorList>
    </citation>
    <scope>NUCLEOTIDE SEQUENCE</scope>
    <source>
        <strain evidence="1">AH 44721</strain>
    </source>
</reference>
<keyword evidence="2" id="KW-1185">Reference proteome</keyword>
<evidence type="ECO:0000313" key="1">
    <source>
        <dbReference type="EMBL" id="KAF8876710.1"/>
    </source>
</evidence>
<dbReference type="EMBL" id="JADNYJ010000179">
    <property type="protein sequence ID" value="KAF8876710.1"/>
    <property type="molecule type" value="Genomic_DNA"/>
</dbReference>
<organism evidence="1 2">
    <name type="scientific">Gymnopilus junonius</name>
    <name type="common">Spectacular rustgill mushroom</name>
    <name type="synonym">Gymnopilus spectabilis subsp. junonius</name>
    <dbReference type="NCBI Taxonomy" id="109634"/>
    <lineage>
        <taxon>Eukaryota</taxon>
        <taxon>Fungi</taxon>
        <taxon>Dikarya</taxon>
        <taxon>Basidiomycota</taxon>
        <taxon>Agaricomycotina</taxon>
        <taxon>Agaricomycetes</taxon>
        <taxon>Agaricomycetidae</taxon>
        <taxon>Agaricales</taxon>
        <taxon>Agaricineae</taxon>
        <taxon>Hymenogastraceae</taxon>
        <taxon>Gymnopilus</taxon>
    </lineage>
</organism>
<proteinExistence type="predicted"/>
<gene>
    <name evidence="1" type="ORF">CPB84DRAFT_385739</name>
</gene>